<keyword evidence="4 6" id="KW-0687">Ribonucleoprotein</keyword>
<dbReference type="STRING" id="381751.SAMN05444391_1106"/>
<evidence type="ECO:0000256" key="8">
    <source>
        <dbReference type="RuleBase" id="RU003878"/>
    </source>
</evidence>
<dbReference type="InterPro" id="IPR005822">
    <property type="entry name" value="Ribosomal_uL13"/>
</dbReference>
<dbReference type="GO" id="GO:0006412">
    <property type="term" value="P:translation"/>
    <property type="evidence" value="ECO:0007669"/>
    <property type="project" value="UniProtKB-UniRule"/>
</dbReference>
<dbReference type="NCBIfam" id="TIGR01066">
    <property type="entry name" value="rplM_bact"/>
    <property type="match status" value="1"/>
</dbReference>
<dbReference type="HAMAP" id="MF_01366">
    <property type="entry name" value="Ribosomal_uL13"/>
    <property type="match status" value="1"/>
</dbReference>
<comment type="subunit">
    <text evidence="2 6">Part of the 50S ribosomal subunit.</text>
</comment>
<dbReference type="PIRSF" id="PIRSF002181">
    <property type="entry name" value="Ribosomal_L13"/>
    <property type="match status" value="1"/>
</dbReference>
<dbReference type="Gene3D" id="3.90.1180.10">
    <property type="entry name" value="Ribosomal protein L13"/>
    <property type="match status" value="1"/>
</dbReference>
<dbReference type="EMBL" id="LT670846">
    <property type="protein sequence ID" value="SHK46449.1"/>
    <property type="molecule type" value="Genomic_DNA"/>
</dbReference>
<dbReference type="SUPFAM" id="SSF52161">
    <property type="entry name" value="Ribosomal protein L13"/>
    <property type="match status" value="1"/>
</dbReference>
<dbReference type="FunFam" id="3.90.1180.10:FF:000001">
    <property type="entry name" value="50S ribosomal protein L13"/>
    <property type="match status" value="1"/>
</dbReference>
<reference evidence="9 10" key="1">
    <citation type="submission" date="2016-11" db="EMBL/GenBank/DDBJ databases">
        <authorList>
            <person name="Jaros S."/>
            <person name="Januszkiewicz K."/>
            <person name="Wedrychowicz H."/>
        </authorList>
    </citation>
    <scope>NUCLEOTIDE SEQUENCE [LARGE SCALE GENOMIC DNA]</scope>
    <source>
        <strain evidence="9 10">DSM 19557</strain>
    </source>
</reference>
<dbReference type="CDD" id="cd00392">
    <property type="entry name" value="Ribosomal_L13"/>
    <property type="match status" value="1"/>
</dbReference>
<dbReference type="GO" id="GO:0022625">
    <property type="term" value="C:cytosolic large ribosomal subunit"/>
    <property type="evidence" value="ECO:0007669"/>
    <property type="project" value="TreeGrafter"/>
</dbReference>
<dbReference type="PANTHER" id="PTHR11545:SF2">
    <property type="entry name" value="LARGE RIBOSOMAL SUBUNIT PROTEIN UL13M"/>
    <property type="match status" value="1"/>
</dbReference>
<comment type="function">
    <text evidence="6 8">This protein is one of the early assembly proteins of the 50S ribosomal subunit, although it is not seen to bind rRNA by itself. It is important during the early stages of 50S assembly.</text>
</comment>
<dbReference type="InterPro" id="IPR005823">
    <property type="entry name" value="Ribosomal_uL13_bac-type"/>
</dbReference>
<dbReference type="OrthoDB" id="9801330at2"/>
<evidence type="ECO:0000313" key="9">
    <source>
        <dbReference type="EMBL" id="SHK46449.1"/>
    </source>
</evidence>
<dbReference type="Proteomes" id="UP000189810">
    <property type="component" value="Chromosome I"/>
</dbReference>
<dbReference type="PANTHER" id="PTHR11545">
    <property type="entry name" value="RIBOSOMAL PROTEIN L13"/>
    <property type="match status" value="1"/>
</dbReference>
<evidence type="ECO:0000256" key="4">
    <source>
        <dbReference type="ARBA" id="ARBA00023274"/>
    </source>
</evidence>
<comment type="similarity">
    <text evidence="1 6 7">Belongs to the universal ribosomal protein uL13 family.</text>
</comment>
<evidence type="ECO:0000256" key="1">
    <source>
        <dbReference type="ARBA" id="ARBA00006227"/>
    </source>
</evidence>
<keyword evidence="3 6" id="KW-0689">Ribosomal protein</keyword>
<protein>
    <recommendedName>
        <fullName evidence="5 6">Large ribosomal subunit protein uL13</fullName>
    </recommendedName>
</protein>
<proteinExistence type="inferred from homology"/>
<evidence type="ECO:0000256" key="6">
    <source>
        <dbReference type="HAMAP-Rule" id="MF_01366"/>
    </source>
</evidence>
<dbReference type="InterPro" id="IPR023563">
    <property type="entry name" value="Ribosomal_uL13_CS"/>
</dbReference>
<gene>
    <name evidence="6 8" type="primary">rplM</name>
    <name evidence="9" type="ORF">SAMN05444391_1106</name>
</gene>
<evidence type="ECO:0000256" key="5">
    <source>
        <dbReference type="ARBA" id="ARBA00035201"/>
    </source>
</evidence>
<dbReference type="InterPro" id="IPR036899">
    <property type="entry name" value="Ribosomal_uL13_sf"/>
</dbReference>
<sequence>MKTYRIRPEDVVRNWWVVDARGKILGRLASQIASILRGKHKPYFQPDVDCGDFVIVINAKDVKVTGKKLIQKKYYFHSNYPGGLKERSLEWMLENKPEEVIRLAVKRMLPKNRLGHRMLKRLKIYAGPEHPHEAQQPKPLEVEA</sequence>
<name>A0A1M6SP76_9AQUI</name>
<dbReference type="GO" id="GO:0017148">
    <property type="term" value="P:negative regulation of translation"/>
    <property type="evidence" value="ECO:0007669"/>
    <property type="project" value="TreeGrafter"/>
</dbReference>
<evidence type="ECO:0000313" key="10">
    <source>
        <dbReference type="Proteomes" id="UP000189810"/>
    </source>
</evidence>
<dbReference type="Pfam" id="PF00572">
    <property type="entry name" value="Ribosomal_L13"/>
    <property type="match status" value="1"/>
</dbReference>
<dbReference type="PROSITE" id="PS00783">
    <property type="entry name" value="RIBOSOMAL_L13"/>
    <property type="match status" value="1"/>
</dbReference>
<evidence type="ECO:0000256" key="7">
    <source>
        <dbReference type="RuleBase" id="RU003877"/>
    </source>
</evidence>
<keyword evidence="10" id="KW-1185">Reference proteome</keyword>
<dbReference type="RefSeq" id="WP_079654213.1">
    <property type="nucleotide sequence ID" value="NZ_LT670846.1"/>
</dbReference>
<evidence type="ECO:0000256" key="2">
    <source>
        <dbReference type="ARBA" id="ARBA00011838"/>
    </source>
</evidence>
<organism evidence="9 10">
    <name type="scientific">Thermocrinis minervae</name>
    <dbReference type="NCBI Taxonomy" id="381751"/>
    <lineage>
        <taxon>Bacteria</taxon>
        <taxon>Pseudomonadati</taxon>
        <taxon>Aquificota</taxon>
        <taxon>Aquificia</taxon>
        <taxon>Aquificales</taxon>
        <taxon>Aquificaceae</taxon>
        <taxon>Thermocrinis</taxon>
    </lineage>
</organism>
<dbReference type="GO" id="GO:0003729">
    <property type="term" value="F:mRNA binding"/>
    <property type="evidence" value="ECO:0007669"/>
    <property type="project" value="UniProtKB-ARBA"/>
</dbReference>
<accession>A0A1M6SP76</accession>
<dbReference type="AlphaFoldDB" id="A0A1M6SP76"/>
<dbReference type="GO" id="GO:0003735">
    <property type="term" value="F:structural constituent of ribosome"/>
    <property type="evidence" value="ECO:0007669"/>
    <property type="project" value="InterPro"/>
</dbReference>
<evidence type="ECO:0000256" key="3">
    <source>
        <dbReference type="ARBA" id="ARBA00022980"/>
    </source>
</evidence>